<dbReference type="AlphaFoldDB" id="A0A136PNE1"/>
<sequence>MAVTVVVVLLAGGAWRAASRRPTTDDGARVHCLSTAQRAALVEAATALGLATPAPVAGHLRWLDRQGTPEQWRADRPADFDRACLALIAAAQRGQGGGGGGSPWATVLPSLLLAVASATLAAWFSRRLATAGARRAQADALRAAAREYRLAVEPLLRHVEEALPGRYGQEDEIHRRQRDLASRLDAVATAHRGWGLPRRLGTALAGQLPGPLHDIPRGSAGSTDRSGWVRRQRTELTRLEAEVEQVAHAVESPGVVPGRVPAAVR</sequence>
<comment type="caution">
    <text evidence="1">The sequence shown here is derived from an EMBL/GenBank/DDBJ whole genome shotgun (WGS) entry which is preliminary data.</text>
</comment>
<accession>A0A136PNE1</accession>
<dbReference type="EMBL" id="LRQV01000090">
    <property type="protein sequence ID" value="KXK59949.1"/>
    <property type="molecule type" value="Genomic_DNA"/>
</dbReference>
<name>A0A136PNE1_9ACTN</name>
<protein>
    <submittedName>
        <fullName evidence="1">Uncharacterized protein</fullName>
    </submittedName>
</protein>
<evidence type="ECO:0000313" key="1">
    <source>
        <dbReference type="EMBL" id="KXK59949.1"/>
    </source>
</evidence>
<proteinExistence type="predicted"/>
<keyword evidence="2" id="KW-1185">Reference proteome</keyword>
<dbReference type="Proteomes" id="UP000070620">
    <property type="component" value="Unassembled WGS sequence"/>
</dbReference>
<reference evidence="1 2" key="1">
    <citation type="submission" date="2016-01" db="EMBL/GenBank/DDBJ databases">
        <title>Whole genome sequence and analysis of Micromonospora rosaria DSM 803, which can produce antibacterial substance rosamicin.</title>
        <authorList>
            <person name="Yang H."/>
            <person name="He X."/>
            <person name="Zhu D."/>
        </authorList>
    </citation>
    <scope>NUCLEOTIDE SEQUENCE [LARGE SCALE GENOMIC DNA]</scope>
    <source>
        <strain evidence="1 2">DSM 803</strain>
    </source>
</reference>
<evidence type="ECO:0000313" key="2">
    <source>
        <dbReference type="Proteomes" id="UP000070620"/>
    </source>
</evidence>
<gene>
    <name evidence="1" type="ORF">AWW66_21510</name>
</gene>
<organism evidence="1 2">
    <name type="scientific">Micromonospora rosaria</name>
    <dbReference type="NCBI Taxonomy" id="47874"/>
    <lineage>
        <taxon>Bacteria</taxon>
        <taxon>Bacillati</taxon>
        <taxon>Actinomycetota</taxon>
        <taxon>Actinomycetes</taxon>
        <taxon>Micromonosporales</taxon>
        <taxon>Micromonosporaceae</taxon>
        <taxon>Micromonospora</taxon>
    </lineage>
</organism>